<dbReference type="RefSeq" id="WP_005819723.1">
    <property type="nucleotide sequence ID" value="NZ_ACFT01000050.1"/>
</dbReference>
<dbReference type="PANTHER" id="PTHR43425:SF2">
    <property type="entry name" value="OXYGEN-INSENSITIVE NADPH NITROREDUCTASE"/>
    <property type="match status" value="1"/>
</dbReference>
<name>A0ABM9YJ74_9PAST</name>
<proteinExistence type="inferred from homology"/>
<organism evidence="7 8">
    <name type="scientific">Actinobacillus minor 202</name>
    <dbReference type="NCBI Taxonomy" id="591023"/>
    <lineage>
        <taxon>Bacteria</taxon>
        <taxon>Pseudomonadati</taxon>
        <taxon>Pseudomonadota</taxon>
        <taxon>Gammaproteobacteria</taxon>
        <taxon>Pasteurellales</taxon>
        <taxon>Pasteurellaceae</taxon>
        <taxon>Actinobacillus</taxon>
    </lineage>
</organism>
<evidence type="ECO:0000256" key="3">
    <source>
        <dbReference type="ARBA" id="ARBA00022643"/>
    </source>
</evidence>
<keyword evidence="2 5" id="KW-0285">Flavoprotein</keyword>
<evidence type="ECO:0000256" key="2">
    <source>
        <dbReference type="ARBA" id="ARBA00022630"/>
    </source>
</evidence>
<evidence type="ECO:0000313" key="8">
    <source>
        <dbReference type="Proteomes" id="UP000003394"/>
    </source>
</evidence>
<dbReference type="InterPro" id="IPR029479">
    <property type="entry name" value="Nitroreductase"/>
</dbReference>
<dbReference type="PIRSF" id="PIRSF005426">
    <property type="entry name" value="Frp"/>
    <property type="match status" value="1"/>
</dbReference>
<dbReference type="EMBL" id="ACFT01000050">
    <property type="protein sequence ID" value="EER48339.1"/>
    <property type="molecule type" value="Genomic_DNA"/>
</dbReference>
<evidence type="ECO:0000256" key="4">
    <source>
        <dbReference type="ARBA" id="ARBA00023002"/>
    </source>
</evidence>
<evidence type="ECO:0000256" key="5">
    <source>
        <dbReference type="PIRNR" id="PIRNR005426"/>
    </source>
</evidence>
<protein>
    <submittedName>
        <fullName evidence="7">Predicted nitroreductase</fullName>
    </submittedName>
</protein>
<keyword evidence="4 5" id="KW-0560">Oxidoreductase</keyword>
<accession>A0ABM9YJ74</accession>
<gene>
    <name evidence="7" type="ORF">AM202_0837</name>
</gene>
<keyword evidence="8" id="KW-1185">Reference proteome</keyword>
<evidence type="ECO:0000313" key="7">
    <source>
        <dbReference type="EMBL" id="EER48339.1"/>
    </source>
</evidence>
<comment type="similarity">
    <text evidence="1 5">Belongs to the flavin oxidoreductase frp family.</text>
</comment>
<dbReference type="CDD" id="cd02146">
    <property type="entry name" value="NfsA-like"/>
    <property type="match status" value="1"/>
</dbReference>
<evidence type="ECO:0000256" key="1">
    <source>
        <dbReference type="ARBA" id="ARBA00008366"/>
    </source>
</evidence>
<evidence type="ECO:0000259" key="6">
    <source>
        <dbReference type="Pfam" id="PF00881"/>
    </source>
</evidence>
<comment type="caution">
    <text evidence="7">The sequence shown here is derived from an EMBL/GenBank/DDBJ whole genome shotgun (WGS) entry which is preliminary data.</text>
</comment>
<dbReference type="Pfam" id="PF00881">
    <property type="entry name" value="Nitroreductase"/>
    <property type="match status" value="1"/>
</dbReference>
<keyword evidence="5" id="KW-0521">NADP</keyword>
<reference evidence="7 8" key="1">
    <citation type="journal article" date="2010" name="Vet. Microbiol.">
        <title>Production of haemolysins by strains of the Actinobacillus minor/porcitonsillarum complex.</title>
        <authorList>
            <person name="Arya G."/>
            <person name="Niven D.F."/>
        </authorList>
    </citation>
    <scope>NUCLEOTIDE SEQUENCE [LARGE SCALE GENOMIC DNA]</scope>
    <source>
        <strain evidence="8">strain 202</strain>
    </source>
</reference>
<sequence>MQSKSAFETILSHRSIRQFTQQPISTEIINMLIDAGRQASTSNHLQCISIIRVTSPEIRQGFREITQMAYVSEAAEFWVFCIDFYKHKQLVQDVQLDWAEVSLIGAVDVGIMAQNVLIAAESLGLGGVYIGALRNDIEKAASLLNLPEHCVPLFGLCLGYPAQDPALKPRLPQTLMCYENQYQPIDQQALQGYNQTLSVYYQQRIGEPQEWQAAIKKTLAKPVRPHILPFFQKQGLLKK</sequence>
<dbReference type="PANTHER" id="PTHR43425">
    <property type="entry name" value="OXYGEN-INSENSITIVE NADPH NITROREDUCTASE"/>
    <property type="match status" value="1"/>
</dbReference>
<keyword evidence="3 5" id="KW-0288">FMN</keyword>
<dbReference type="InterPro" id="IPR000415">
    <property type="entry name" value="Nitroreductase-like"/>
</dbReference>
<dbReference type="Gene3D" id="3.40.109.10">
    <property type="entry name" value="NADH Oxidase"/>
    <property type="match status" value="1"/>
</dbReference>
<dbReference type="Proteomes" id="UP000003394">
    <property type="component" value="Unassembled WGS sequence"/>
</dbReference>
<feature type="domain" description="Nitroreductase" evidence="6">
    <location>
        <begin position="10"/>
        <end position="160"/>
    </location>
</feature>
<dbReference type="NCBIfam" id="NF008033">
    <property type="entry name" value="PRK10765.1"/>
    <property type="match status" value="1"/>
</dbReference>
<dbReference type="InterPro" id="IPR016446">
    <property type="entry name" value="Flavin_OxRdtase_Frp"/>
</dbReference>
<dbReference type="SUPFAM" id="SSF55469">
    <property type="entry name" value="FMN-dependent nitroreductase-like"/>
    <property type="match status" value="1"/>
</dbReference>